<comment type="subcellular location">
    <subcellularLocation>
        <location evidence="1">Nucleus</location>
    </subcellularLocation>
</comment>
<proteinExistence type="predicted"/>
<dbReference type="PANTHER" id="PTHR31314:SF155">
    <property type="entry name" value="GLYCOSYLTRANSFERASE"/>
    <property type="match status" value="1"/>
</dbReference>
<dbReference type="GO" id="GO:0003677">
    <property type="term" value="F:DNA binding"/>
    <property type="evidence" value="ECO:0007669"/>
    <property type="project" value="InterPro"/>
</dbReference>
<dbReference type="EMBL" id="JAYWIO010000004">
    <property type="protein sequence ID" value="KAK7270189.1"/>
    <property type="molecule type" value="Genomic_DNA"/>
</dbReference>
<protein>
    <recommendedName>
        <fullName evidence="5">HTH myb-type domain-containing protein</fullName>
    </recommendedName>
</protein>
<dbReference type="Proteomes" id="UP001372338">
    <property type="component" value="Unassembled WGS sequence"/>
</dbReference>
<keyword evidence="2" id="KW-0805">Transcription regulation</keyword>
<dbReference type="InterPro" id="IPR001005">
    <property type="entry name" value="SANT/Myb"/>
</dbReference>
<keyword evidence="4" id="KW-0539">Nucleus</keyword>
<sequence length="324" mass="35751">MGSCGREGAVRQYIRSKVPRLRWTHDLHRCFVHAIESLGGHHKATPKLVLQLMDVKGLTISHVKSHLQMYRSMRGDLGRQGRTSTQHKNQSFEDYDGCVDEVNDVGVHFPAACSSKPIAKESDSLYSNLSSKRARIETRSCCISKSLQCSQRITCDAVPNTYHCFYDYVPMGEKTEHKGIKESGYCVGGSRLLTHQQQQLQNHSHSLLPDFGNLSAFECPNQESDFLQVTKLNDSKATSQPMKVVGNTKRPHAKDEDVGRCELSLSLSLPNPSPQGSNAAASSASDISEAISSWPGFTNYKDCSSSSTVKDRINLDLSLALCGN</sequence>
<name>A0AAN9I9S9_CROPI</name>
<keyword evidence="3" id="KW-0804">Transcription</keyword>
<dbReference type="Pfam" id="PF00249">
    <property type="entry name" value="Myb_DNA-binding"/>
    <property type="match status" value="1"/>
</dbReference>
<feature type="domain" description="HTH myb-type" evidence="5">
    <location>
        <begin position="15"/>
        <end position="75"/>
    </location>
</feature>
<evidence type="ECO:0000313" key="6">
    <source>
        <dbReference type="EMBL" id="KAK7270189.1"/>
    </source>
</evidence>
<dbReference type="PROSITE" id="PS51294">
    <property type="entry name" value="HTH_MYB"/>
    <property type="match status" value="1"/>
</dbReference>
<evidence type="ECO:0000256" key="4">
    <source>
        <dbReference type="ARBA" id="ARBA00023242"/>
    </source>
</evidence>
<dbReference type="InterPro" id="IPR046955">
    <property type="entry name" value="PHR1-like"/>
</dbReference>
<evidence type="ECO:0000313" key="7">
    <source>
        <dbReference type="Proteomes" id="UP001372338"/>
    </source>
</evidence>
<dbReference type="InterPro" id="IPR017930">
    <property type="entry name" value="Myb_dom"/>
</dbReference>
<evidence type="ECO:0000256" key="2">
    <source>
        <dbReference type="ARBA" id="ARBA00023015"/>
    </source>
</evidence>
<dbReference type="SUPFAM" id="SSF46689">
    <property type="entry name" value="Homeodomain-like"/>
    <property type="match status" value="1"/>
</dbReference>
<organism evidence="6 7">
    <name type="scientific">Crotalaria pallida</name>
    <name type="common">Smooth rattlebox</name>
    <name type="synonym">Crotalaria striata</name>
    <dbReference type="NCBI Taxonomy" id="3830"/>
    <lineage>
        <taxon>Eukaryota</taxon>
        <taxon>Viridiplantae</taxon>
        <taxon>Streptophyta</taxon>
        <taxon>Embryophyta</taxon>
        <taxon>Tracheophyta</taxon>
        <taxon>Spermatophyta</taxon>
        <taxon>Magnoliopsida</taxon>
        <taxon>eudicotyledons</taxon>
        <taxon>Gunneridae</taxon>
        <taxon>Pentapetalae</taxon>
        <taxon>rosids</taxon>
        <taxon>fabids</taxon>
        <taxon>Fabales</taxon>
        <taxon>Fabaceae</taxon>
        <taxon>Papilionoideae</taxon>
        <taxon>50 kb inversion clade</taxon>
        <taxon>genistoids sensu lato</taxon>
        <taxon>core genistoids</taxon>
        <taxon>Crotalarieae</taxon>
        <taxon>Crotalaria</taxon>
    </lineage>
</organism>
<reference evidence="6 7" key="1">
    <citation type="submission" date="2024-01" db="EMBL/GenBank/DDBJ databases">
        <title>The genomes of 5 underutilized Papilionoideae crops provide insights into root nodulation and disease resistanc.</title>
        <authorList>
            <person name="Yuan L."/>
        </authorList>
    </citation>
    <scope>NUCLEOTIDE SEQUENCE [LARGE SCALE GENOMIC DNA]</scope>
    <source>
        <strain evidence="6">ZHUSHIDOU_FW_LH</strain>
        <tissue evidence="6">Leaf</tissue>
    </source>
</reference>
<evidence type="ECO:0000256" key="3">
    <source>
        <dbReference type="ARBA" id="ARBA00023163"/>
    </source>
</evidence>
<dbReference type="InterPro" id="IPR009057">
    <property type="entry name" value="Homeodomain-like_sf"/>
</dbReference>
<dbReference type="InterPro" id="IPR006447">
    <property type="entry name" value="Myb_dom_plants"/>
</dbReference>
<dbReference type="GO" id="GO:0005634">
    <property type="term" value="C:nucleus"/>
    <property type="evidence" value="ECO:0007669"/>
    <property type="project" value="UniProtKB-SubCell"/>
</dbReference>
<dbReference type="PANTHER" id="PTHR31314">
    <property type="entry name" value="MYB FAMILY TRANSCRIPTION FACTOR PHL7-LIKE"/>
    <property type="match status" value="1"/>
</dbReference>
<dbReference type="NCBIfam" id="TIGR01557">
    <property type="entry name" value="myb_SHAQKYF"/>
    <property type="match status" value="1"/>
</dbReference>
<dbReference type="AlphaFoldDB" id="A0AAN9I9S9"/>
<accession>A0AAN9I9S9</accession>
<dbReference type="Gene3D" id="1.10.10.60">
    <property type="entry name" value="Homeodomain-like"/>
    <property type="match status" value="1"/>
</dbReference>
<keyword evidence="7" id="KW-1185">Reference proteome</keyword>
<dbReference type="FunFam" id="1.10.10.60:FF:000002">
    <property type="entry name" value="Myb family transcription factor"/>
    <property type="match status" value="1"/>
</dbReference>
<comment type="caution">
    <text evidence="6">The sequence shown here is derived from an EMBL/GenBank/DDBJ whole genome shotgun (WGS) entry which is preliminary data.</text>
</comment>
<evidence type="ECO:0000256" key="1">
    <source>
        <dbReference type="ARBA" id="ARBA00004123"/>
    </source>
</evidence>
<dbReference type="GO" id="GO:0003700">
    <property type="term" value="F:DNA-binding transcription factor activity"/>
    <property type="evidence" value="ECO:0007669"/>
    <property type="project" value="InterPro"/>
</dbReference>
<gene>
    <name evidence="6" type="ORF">RIF29_23149</name>
</gene>
<evidence type="ECO:0000259" key="5">
    <source>
        <dbReference type="PROSITE" id="PS51294"/>
    </source>
</evidence>